<dbReference type="STRING" id="1246637.MTBBW1_600071"/>
<evidence type="ECO:0000256" key="3">
    <source>
        <dbReference type="ARBA" id="ARBA00022750"/>
    </source>
</evidence>
<organism evidence="5 6">
    <name type="scientific">Desulfamplus magnetovallimortis</name>
    <dbReference type="NCBI Taxonomy" id="1246637"/>
    <lineage>
        <taxon>Bacteria</taxon>
        <taxon>Pseudomonadati</taxon>
        <taxon>Thermodesulfobacteriota</taxon>
        <taxon>Desulfobacteria</taxon>
        <taxon>Desulfobacterales</taxon>
        <taxon>Desulfobacteraceae</taxon>
        <taxon>Desulfamplus</taxon>
    </lineage>
</organism>
<name>A0A1W1HIA7_9BACT</name>
<proteinExistence type="inferred from homology"/>
<dbReference type="GO" id="GO:0008047">
    <property type="term" value="F:enzyme activator activity"/>
    <property type="evidence" value="ECO:0007669"/>
    <property type="project" value="InterPro"/>
</dbReference>
<gene>
    <name evidence="5" type="ORF">MTBBW1_600071</name>
</gene>
<keyword evidence="3" id="KW-0064">Aspartyl protease</keyword>
<keyword evidence="2 5" id="KW-0645">Protease</keyword>
<dbReference type="PANTHER" id="PTHR30302">
    <property type="entry name" value="HYDROGENASE 1 MATURATION PROTEASE"/>
    <property type="match status" value="1"/>
</dbReference>
<dbReference type="RefSeq" id="WP_080801693.1">
    <property type="nucleotide sequence ID" value="NZ_LT828542.1"/>
</dbReference>
<accession>A0A1W1HIA7</accession>
<dbReference type="InterPro" id="IPR000671">
    <property type="entry name" value="Peptidase_A31"/>
</dbReference>
<protein>
    <submittedName>
        <fullName evidence="5">Putative Hydrogenase maturation protease</fullName>
    </submittedName>
</protein>
<dbReference type="EMBL" id="FWEV01000304">
    <property type="protein sequence ID" value="SLM32241.1"/>
    <property type="molecule type" value="Genomic_DNA"/>
</dbReference>
<dbReference type="AlphaFoldDB" id="A0A1W1HIA7"/>
<reference evidence="5 6" key="1">
    <citation type="submission" date="2017-03" db="EMBL/GenBank/DDBJ databases">
        <authorList>
            <person name="Afonso C.L."/>
            <person name="Miller P.J."/>
            <person name="Scott M.A."/>
            <person name="Spackman E."/>
            <person name="Goraichik I."/>
            <person name="Dimitrov K.M."/>
            <person name="Suarez D.L."/>
            <person name="Swayne D.E."/>
        </authorList>
    </citation>
    <scope>NUCLEOTIDE SEQUENCE [LARGE SCALE GENOMIC DNA]</scope>
    <source>
        <strain evidence="5">PRJEB14757</strain>
    </source>
</reference>
<evidence type="ECO:0000256" key="4">
    <source>
        <dbReference type="ARBA" id="ARBA00022801"/>
    </source>
</evidence>
<evidence type="ECO:0000256" key="2">
    <source>
        <dbReference type="ARBA" id="ARBA00022670"/>
    </source>
</evidence>
<keyword evidence="6" id="KW-1185">Reference proteome</keyword>
<dbReference type="GO" id="GO:0016485">
    <property type="term" value="P:protein processing"/>
    <property type="evidence" value="ECO:0007669"/>
    <property type="project" value="TreeGrafter"/>
</dbReference>
<evidence type="ECO:0000313" key="5">
    <source>
        <dbReference type="EMBL" id="SLM32241.1"/>
    </source>
</evidence>
<evidence type="ECO:0000256" key="1">
    <source>
        <dbReference type="ARBA" id="ARBA00006814"/>
    </source>
</evidence>
<comment type="similarity">
    <text evidence="1">Belongs to the peptidase A31 family.</text>
</comment>
<sequence length="174" mass="19627">MKNKIICIGNRFVENDCAGIKVYEYLLEKRLPDNTELIEGGIAGLNLLPFLEDASTVVFVDSISGFSGKPSSLTPHEHHHKNGECICKYNKDIVVLKEEDIKQELNDPHYGHHSGVAYLLTIFSNIYRKEHNCNFFLVGLEGECCKKKIEEAAKKAILIINKLHKNSKSTPMII</sequence>
<evidence type="ECO:0000313" key="6">
    <source>
        <dbReference type="Proteomes" id="UP000191931"/>
    </source>
</evidence>
<dbReference type="SUPFAM" id="SSF53163">
    <property type="entry name" value="HybD-like"/>
    <property type="match status" value="1"/>
</dbReference>
<keyword evidence="4" id="KW-0378">Hydrolase</keyword>
<dbReference type="GO" id="GO:0004190">
    <property type="term" value="F:aspartic-type endopeptidase activity"/>
    <property type="evidence" value="ECO:0007669"/>
    <property type="project" value="UniProtKB-KW"/>
</dbReference>
<dbReference type="Gene3D" id="3.40.50.1450">
    <property type="entry name" value="HybD-like"/>
    <property type="match status" value="1"/>
</dbReference>
<dbReference type="Proteomes" id="UP000191931">
    <property type="component" value="Unassembled WGS sequence"/>
</dbReference>
<dbReference type="InterPro" id="IPR023430">
    <property type="entry name" value="Pept_HybD-like_dom_sf"/>
</dbReference>
<dbReference type="PANTHER" id="PTHR30302:SF1">
    <property type="entry name" value="HYDROGENASE 2 MATURATION PROTEASE"/>
    <property type="match status" value="1"/>
</dbReference>
<dbReference type="OrthoDB" id="5422425at2"/>